<evidence type="ECO:0000259" key="8">
    <source>
        <dbReference type="Pfam" id="PF03061"/>
    </source>
</evidence>
<evidence type="ECO:0000256" key="3">
    <source>
        <dbReference type="ARBA" id="ARBA00036002"/>
    </source>
</evidence>
<sequence>MGSRREVESIEAVIHRMFEDIIPFNRVIGLKIDSLDPKAPRLRFDMRPELVGNPVRQILHGGVISATLDVVGGLAIALASIAERGAAATARQFPNIGTIDLRIDYLRPGRGQYFVATGRVVRLGGRVAVVHMELVNDAEEQIATGSAAYIIG</sequence>
<organism evidence="9 10">
    <name type="scientific">Bradyrhizobium sediminis</name>
    <dbReference type="NCBI Taxonomy" id="2840469"/>
    <lineage>
        <taxon>Bacteria</taxon>
        <taxon>Pseudomonadati</taxon>
        <taxon>Pseudomonadota</taxon>
        <taxon>Alphaproteobacteria</taxon>
        <taxon>Hyphomicrobiales</taxon>
        <taxon>Nitrobacteraceae</taxon>
        <taxon>Bradyrhizobium</taxon>
    </lineage>
</organism>
<dbReference type="KEGG" id="bsei:KMZ68_04185"/>
<dbReference type="SUPFAM" id="SSF54637">
    <property type="entry name" value="Thioesterase/thiol ester dehydrase-isomerase"/>
    <property type="match status" value="1"/>
</dbReference>
<evidence type="ECO:0000256" key="7">
    <source>
        <dbReference type="ARBA" id="ARBA00048062"/>
    </source>
</evidence>
<evidence type="ECO:0000256" key="2">
    <source>
        <dbReference type="ARBA" id="ARBA00035880"/>
    </source>
</evidence>
<evidence type="ECO:0000313" key="10">
    <source>
        <dbReference type="Proteomes" id="UP000680805"/>
    </source>
</evidence>
<evidence type="ECO:0000256" key="6">
    <source>
        <dbReference type="ARBA" id="ARBA00040062"/>
    </source>
</evidence>
<dbReference type="PANTHER" id="PTHR43240:SF20">
    <property type="entry name" value="MEDIUM_LONG-CHAIN ACYL-COA THIOESTERASE YIGI"/>
    <property type="match status" value="1"/>
</dbReference>
<keyword evidence="1" id="KW-0378">Hydrolase</keyword>
<evidence type="ECO:0000256" key="1">
    <source>
        <dbReference type="ARBA" id="ARBA00022801"/>
    </source>
</evidence>
<dbReference type="Gene3D" id="3.10.129.10">
    <property type="entry name" value="Hotdog Thioesterase"/>
    <property type="match status" value="1"/>
</dbReference>
<proteinExistence type="inferred from homology"/>
<dbReference type="GO" id="GO:0047617">
    <property type="term" value="F:fatty acyl-CoA hydrolase activity"/>
    <property type="evidence" value="ECO:0007669"/>
    <property type="project" value="UniProtKB-EC"/>
</dbReference>
<dbReference type="AlphaFoldDB" id="A0A975NPQ3"/>
<dbReference type="InterPro" id="IPR006683">
    <property type="entry name" value="Thioestr_dom"/>
</dbReference>
<dbReference type="NCBIfam" id="TIGR00369">
    <property type="entry name" value="unchar_dom_1"/>
    <property type="match status" value="1"/>
</dbReference>
<evidence type="ECO:0000256" key="4">
    <source>
        <dbReference type="ARBA" id="ARBA00038381"/>
    </source>
</evidence>
<dbReference type="Pfam" id="PF03061">
    <property type="entry name" value="4HBT"/>
    <property type="match status" value="1"/>
</dbReference>
<comment type="catalytic activity">
    <reaction evidence="2">
        <text>a fatty acyl-CoA + H2O = a fatty acid + CoA + H(+)</text>
        <dbReference type="Rhea" id="RHEA:16781"/>
        <dbReference type="ChEBI" id="CHEBI:15377"/>
        <dbReference type="ChEBI" id="CHEBI:15378"/>
        <dbReference type="ChEBI" id="CHEBI:28868"/>
        <dbReference type="ChEBI" id="CHEBI:57287"/>
        <dbReference type="ChEBI" id="CHEBI:77636"/>
        <dbReference type="EC" id="3.1.2.20"/>
    </reaction>
</comment>
<dbReference type="RefSeq" id="WP_215614631.1">
    <property type="nucleotide sequence ID" value="NZ_CP076135.1"/>
</dbReference>
<dbReference type="InterPro" id="IPR029069">
    <property type="entry name" value="HotDog_dom_sf"/>
</dbReference>
<comment type="catalytic activity">
    <reaction evidence="7">
        <text>a medium-chain fatty acyl-CoA + H2O = a medium-chain fatty acid + CoA + H(+)</text>
        <dbReference type="Rhea" id="RHEA:68184"/>
        <dbReference type="ChEBI" id="CHEBI:15377"/>
        <dbReference type="ChEBI" id="CHEBI:15378"/>
        <dbReference type="ChEBI" id="CHEBI:57287"/>
        <dbReference type="ChEBI" id="CHEBI:59558"/>
        <dbReference type="ChEBI" id="CHEBI:90546"/>
    </reaction>
</comment>
<comment type="similarity">
    <text evidence="4">Belongs to the YigI thioesterase family.</text>
</comment>
<gene>
    <name evidence="9" type="ORF">KMZ68_04185</name>
</gene>
<comment type="catalytic activity">
    <reaction evidence="3">
        <text>a long-chain fatty acyl-CoA + H2O = a long-chain fatty acid + CoA + H(+)</text>
        <dbReference type="Rhea" id="RHEA:67680"/>
        <dbReference type="ChEBI" id="CHEBI:15377"/>
        <dbReference type="ChEBI" id="CHEBI:15378"/>
        <dbReference type="ChEBI" id="CHEBI:57287"/>
        <dbReference type="ChEBI" id="CHEBI:57560"/>
        <dbReference type="ChEBI" id="CHEBI:83139"/>
    </reaction>
</comment>
<dbReference type="CDD" id="cd03443">
    <property type="entry name" value="PaaI_thioesterase"/>
    <property type="match status" value="1"/>
</dbReference>
<evidence type="ECO:0000256" key="5">
    <source>
        <dbReference type="ARBA" id="ARBA00038894"/>
    </source>
</evidence>
<accession>A0A975NPQ3</accession>
<name>A0A975NPQ3_9BRAD</name>
<dbReference type="PANTHER" id="PTHR43240">
    <property type="entry name" value="1,4-DIHYDROXY-2-NAPHTHOYL-COA THIOESTERASE 1"/>
    <property type="match status" value="1"/>
</dbReference>
<dbReference type="NCBIfam" id="NF008675">
    <property type="entry name" value="PRK11688.1"/>
    <property type="match status" value="1"/>
</dbReference>
<evidence type="ECO:0000313" key="9">
    <source>
        <dbReference type="EMBL" id="QWG19082.1"/>
    </source>
</evidence>
<dbReference type="EC" id="3.1.2.20" evidence="5"/>
<dbReference type="EMBL" id="CP076135">
    <property type="protein sequence ID" value="QWG19082.1"/>
    <property type="molecule type" value="Genomic_DNA"/>
</dbReference>
<reference evidence="9" key="1">
    <citation type="submission" date="2021-06" db="EMBL/GenBank/DDBJ databases">
        <title>Bradyrhizobium sp. S2-11-2 Genome sequencing.</title>
        <authorList>
            <person name="Jin L."/>
        </authorList>
    </citation>
    <scope>NUCLEOTIDE SEQUENCE</scope>
    <source>
        <strain evidence="9">S2-11-2</strain>
    </source>
</reference>
<feature type="domain" description="Thioesterase" evidence="8">
    <location>
        <begin position="58"/>
        <end position="141"/>
    </location>
</feature>
<dbReference type="InterPro" id="IPR003736">
    <property type="entry name" value="PAAI_dom"/>
</dbReference>
<protein>
    <recommendedName>
        <fullName evidence="6">Medium/long-chain acyl-CoA thioesterase YigI</fullName>
        <ecNumber evidence="5">3.1.2.20</ecNumber>
    </recommendedName>
</protein>
<dbReference type="Proteomes" id="UP000680805">
    <property type="component" value="Chromosome"/>
</dbReference>